<dbReference type="EC" id="4.2.1.59" evidence="2"/>
<dbReference type="Gene3D" id="3.10.129.10">
    <property type="entry name" value="Hotdog Thioesterase"/>
    <property type="match status" value="1"/>
</dbReference>
<dbReference type="InterPro" id="IPR029069">
    <property type="entry name" value="HotDog_dom_sf"/>
</dbReference>
<evidence type="ECO:0000313" key="3">
    <source>
        <dbReference type="Proteomes" id="UP000317318"/>
    </source>
</evidence>
<evidence type="ECO:0000256" key="1">
    <source>
        <dbReference type="ARBA" id="ARBA00023239"/>
    </source>
</evidence>
<evidence type="ECO:0000313" key="2">
    <source>
        <dbReference type="EMBL" id="QDT37428.1"/>
    </source>
</evidence>
<dbReference type="Pfam" id="PF07977">
    <property type="entry name" value="FabA"/>
    <property type="match status" value="1"/>
</dbReference>
<dbReference type="OrthoDB" id="9787658at2"/>
<keyword evidence="3" id="KW-1185">Reference proteome</keyword>
<dbReference type="PANTHER" id="PTHR30272">
    <property type="entry name" value="3-HYDROXYACYL-[ACYL-CARRIER-PROTEIN] DEHYDRATASE"/>
    <property type="match status" value="1"/>
</dbReference>
<keyword evidence="1 2" id="KW-0456">Lyase</keyword>
<dbReference type="KEGG" id="svp:Pan189_18080"/>
<organism evidence="2 3">
    <name type="scientific">Stratiformator vulcanicus</name>
    <dbReference type="NCBI Taxonomy" id="2527980"/>
    <lineage>
        <taxon>Bacteria</taxon>
        <taxon>Pseudomonadati</taxon>
        <taxon>Planctomycetota</taxon>
        <taxon>Planctomycetia</taxon>
        <taxon>Planctomycetales</taxon>
        <taxon>Planctomycetaceae</taxon>
        <taxon>Stratiformator</taxon>
    </lineage>
</organism>
<accession>A0A517R0N3</accession>
<dbReference type="AlphaFoldDB" id="A0A517R0N3"/>
<dbReference type="InterPro" id="IPR013114">
    <property type="entry name" value="FabA_FabZ"/>
</dbReference>
<sequence length="166" mass="18708">MKFQLVDRITELVPGESIAAEKYLTSAEEYLADHFPAFPVMPGVLMVETLVQAGAWLIRATDDFAESTVLLKQARAAKFNNFVSPGQKLIVRLAMQKRGEGETTFKATSEVEGKTAVSCRITLAHFNLADRNEDRRDELAVVDRERILDQRELFGRLWPASRHSKT</sequence>
<dbReference type="CDD" id="cd01288">
    <property type="entry name" value="FabZ"/>
    <property type="match status" value="1"/>
</dbReference>
<name>A0A517R0N3_9PLAN</name>
<dbReference type="GO" id="GO:0019171">
    <property type="term" value="F:(3R)-hydroxyacyl-[acyl-carrier-protein] dehydratase activity"/>
    <property type="evidence" value="ECO:0007669"/>
    <property type="project" value="UniProtKB-EC"/>
</dbReference>
<dbReference type="RefSeq" id="WP_145363542.1">
    <property type="nucleotide sequence ID" value="NZ_CP036268.1"/>
</dbReference>
<dbReference type="SUPFAM" id="SSF54637">
    <property type="entry name" value="Thioesterase/thiol ester dehydrase-isomerase"/>
    <property type="match status" value="1"/>
</dbReference>
<reference evidence="2 3" key="1">
    <citation type="submission" date="2019-02" db="EMBL/GenBank/DDBJ databases">
        <title>Deep-cultivation of Planctomycetes and their phenomic and genomic characterization uncovers novel biology.</title>
        <authorList>
            <person name="Wiegand S."/>
            <person name="Jogler M."/>
            <person name="Boedeker C."/>
            <person name="Pinto D."/>
            <person name="Vollmers J."/>
            <person name="Rivas-Marin E."/>
            <person name="Kohn T."/>
            <person name="Peeters S.H."/>
            <person name="Heuer A."/>
            <person name="Rast P."/>
            <person name="Oberbeckmann S."/>
            <person name="Bunk B."/>
            <person name="Jeske O."/>
            <person name="Meyerdierks A."/>
            <person name="Storesund J.E."/>
            <person name="Kallscheuer N."/>
            <person name="Luecker S."/>
            <person name="Lage O.M."/>
            <person name="Pohl T."/>
            <person name="Merkel B.J."/>
            <person name="Hornburger P."/>
            <person name="Mueller R.-W."/>
            <person name="Bruemmer F."/>
            <person name="Labrenz M."/>
            <person name="Spormann A.M."/>
            <person name="Op den Camp H."/>
            <person name="Overmann J."/>
            <person name="Amann R."/>
            <person name="Jetten M.S.M."/>
            <person name="Mascher T."/>
            <person name="Medema M.H."/>
            <person name="Devos D.P."/>
            <person name="Kaster A.-K."/>
            <person name="Ovreas L."/>
            <person name="Rohde M."/>
            <person name="Galperin M.Y."/>
            <person name="Jogler C."/>
        </authorList>
    </citation>
    <scope>NUCLEOTIDE SEQUENCE [LARGE SCALE GENOMIC DNA]</scope>
    <source>
        <strain evidence="2 3">Pan189</strain>
    </source>
</reference>
<dbReference type="EMBL" id="CP036268">
    <property type="protein sequence ID" value="QDT37428.1"/>
    <property type="molecule type" value="Genomic_DNA"/>
</dbReference>
<protein>
    <submittedName>
        <fullName evidence="2">3-hydroxyacyl-[acyl-carrier-protein] dehydratase FabZ</fullName>
        <ecNumber evidence="2">4.2.1.59</ecNumber>
    </submittedName>
</protein>
<dbReference type="Proteomes" id="UP000317318">
    <property type="component" value="Chromosome"/>
</dbReference>
<gene>
    <name evidence="2" type="primary">fabZ_2</name>
    <name evidence="2" type="ORF">Pan189_18080</name>
</gene>
<dbReference type="PANTHER" id="PTHR30272:SF1">
    <property type="entry name" value="3-HYDROXYACYL-[ACYL-CARRIER-PROTEIN] DEHYDRATASE"/>
    <property type="match status" value="1"/>
</dbReference>
<proteinExistence type="predicted"/>